<protein>
    <recommendedName>
        <fullName evidence="1">DNA-directed DNA polymerase</fullName>
        <ecNumber evidence="1">2.7.7.7</ecNumber>
    </recommendedName>
</protein>
<feature type="compositionally biased region" description="Basic and acidic residues" evidence="8">
    <location>
        <begin position="238"/>
        <end position="250"/>
    </location>
</feature>
<proteinExistence type="predicted"/>
<comment type="caution">
    <text evidence="11">The sequence shown here is derived from an EMBL/GenBank/DDBJ whole genome shotgun (WGS) entry which is preliminary data.</text>
</comment>
<dbReference type="PANTHER" id="PTHR10133:SF62">
    <property type="entry name" value="DNA POLYMERASE THETA"/>
    <property type="match status" value="1"/>
</dbReference>
<keyword evidence="6" id="KW-0239">DNA-directed DNA polymerase</keyword>
<dbReference type="InterPro" id="IPR001098">
    <property type="entry name" value="DNA-dir_DNA_pol_A_palm_dom"/>
</dbReference>
<gene>
    <name evidence="11" type="primary">g4631</name>
    <name evidence="11" type="ORF">VP750_LOCUS3950</name>
</gene>
<organism evidence="11 12">
    <name type="scientific">Coccomyxa viridis</name>
    <dbReference type="NCBI Taxonomy" id="1274662"/>
    <lineage>
        <taxon>Eukaryota</taxon>
        <taxon>Viridiplantae</taxon>
        <taxon>Chlorophyta</taxon>
        <taxon>core chlorophytes</taxon>
        <taxon>Trebouxiophyceae</taxon>
        <taxon>Trebouxiophyceae incertae sedis</taxon>
        <taxon>Coccomyxaceae</taxon>
        <taxon>Coccomyxa</taxon>
    </lineage>
</organism>
<dbReference type="SUPFAM" id="SSF56672">
    <property type="entry name" value="DNA/RNA polymerases"/>
    <property type="match status" value="1"/>
</dbReference>
<dbReference type="CDD" id="cd18795">
    <property type="entry name" value="SF2_C_Ski2"/>
    <property type="match status" value="1"/>
</dbReference>
<feature type="compositionally biased region" description="Low complexity" evidence="8">
    <location>
        <begin position="98"/>
        <end position="107"/>
    </location>
</feature>
<feature type="domain" description="Helicase C-terminal" evidence="10">
    <location>
        <begin position="873"/>
        <end position="1078"/>
    </location>
</feature>
<feature type="region of interest" description="Disordered" evidence="8">
    <location>
        <begin position="410"/>
        <end position="503"/>
    </location>
</feature>
<dbReference type="PANTHER" id="PTHR10133">
    <property type="entry name" value="DNA POLYMERASE I"/>
    <property type="match status" value="1"/>
</dbReference>
<evidence type="ECO:0000259" key="9">
    <source>
        <dbReference type="PROSITE" id="PS51192"/>
    </source>
</evidence>
<evidence type="ECO:0000256" key="8">
    <source>
        <dbReference type="SAM" id="MobiDB-lite"/>
    </source>
</evidence>
<evidence type="ECO:0000256" key="2">
    <source>
        <dbReference type="ARBA" id="ARBA00022679"/>
    </source>
</evidence>
<dbReference type="Pfam" id="PF00271">
    <property type="entry name" value="Helicase_C"/>
    <property type="match status" value="1"/>
</dbReference>
<name>A0ABP1FTF5_9CHLO</name>
<feature type="compositionally biased region" description="Low complexity" evidence="8">
    <location>
        <begin position="298"/>
        <end position="314"/>
    </location>
</feature>
<evidence type="ECO:0000259" key="10">
    <source>
        <dbReference type="PROSITE" id="PS51194"/>
    </source>
</evidence>
<dbReference type="InterPro" id="IPR011545">
    <property type="entry name" value="DEAD/DEAH_box_helicase_dom"/>
</dbReference>
<dbReference type="PROSITE" id="PS51192">
    <property type="entry name" value="HELICASE_ATP_BIND_1"/>
    <property type="match status" value="1"/>
</dbReference>
<dbReference type="Proteomes" id="UP001497392">
    <property type="component" value="Unassembled WGS sequence"/>
</dbReference>
<evidence type="ECO:0000256" key="4">
    <source>
        <dbReference type="ARBA" id="ARBA00022741"/>
    </source>
</evidence>
<dbReference type="Gene3D" id="1.10.150.20">
    <property type="entry name" value="5' to 3' exonuclease, C-terminal subdomain"/>
    <property type="match status" value="1"/>
</dbReference>
<dbReference type="CDD" id="cd08638">
    <property type="entry name" value="DNA_pol_A_theta"/>
    <property type="match status" value="1"/>
</dbReference>
<feature type="compositionally biased region" description="Low complexity" evidence="8">
    <location>
        <begin position="376"/>
        <end position="388"/>
    </location>
</feature>
<evidence type="ECO:0000256" key="3">
    <source>
        <dbReference type="ARBA" id="ARBA00022695"/>
    </source>
</evidence>
<accession>A0ABP1FTF5</accession>
<feature type="region of interest" description="Disordered" evidence="8">
    <location>
        <begin position="576"/>
        <end position="596"/>
    </location>
</feature>
<feature type="compositionally biased region" description="Low complexity" evidence="8">
    <location>
        <begin position="67"/>
        <end position="86"/>
    </location>
</feature>
<dbReference type="Pfam" id="PF21099">
    <property type="entry name" value="POLQ_helical"/>
    <property type="match status" value="1"/>
</dbReference>
<dbReference type="InterPro" id="IPR019760">
    <property type="entry name" value="DNA-dir_DNA_pol_A_CS"/>
</dbReference>
<feature type="region of interest" description="Disordered" evidence="8">
    <location>
        <begin position="298"/>
        <end position="334"/>
    </location>
</feature>
<dbReference type="InterPro" id="IPR043502">
    <property type="entry name" value="DNA/RNA_pol_sf"/>
</dbReference>
<evidence type="ECO:0000313" key="11">
    <source>
        <dbReference type="EMBL" id="CAL5222291.1"/>
    </source>
</evidence>
<keyword evidence="2" id="KW-0808">Transferase</keyword>
<keyword evidence="12" id="KW-1185">Reference proteome</keyword>
<feature type="region of interest" description="Disordered" evidence="8">
    <location>
        <begin position="1426"/>
        <end position="1452"/>
    </location>
</feature>
<feature type="compositionally biased region" description="Low complexity" evidence="8">
    <location>
        <begin position="453"/>
        <end position="468"/>
    </location>
</feature>
<feature type="compositionally biased region" description="Low complexity" evidence="8">
    <location>
        <begin position="585"/>
        <end position="596"/>
    </location>
</feature>
<dbReference type="EMBL" id="CAXHTA020000006">
    <property type="protein sequence ID" value="CAL5222291.1"/>
    <property type="molecule type" value="Genomic_DNA"/>
</dbReference>
<dbReference type="InterPro" id="IPR046931">
    <property type="entry name" value="HTH_61"/>
</dbReference>
<dbReference type="SUPFAM" id="SSF52540">
    <property type="entry name" value="P-loop containing nucleoside triphosphate hydrolases"/>
    <property type="match status" value="1"/>
</dbReference>
<evidence type="ECO:0000256" key="6">
    <source>
        <dbReference type="ARBA" id="ARBA00022932"/>
    </source>
</evidence>
<feature type="compositionally biased region" description="Basic and acidic residues" evidence="8">
    <location>
        <begin position="182"/>
        <end position="201"/>
    </location>
</feature>
<dbReference type="Gene3D" id="3.40.50.300">
    <property type="entry name" value="P-loop containing nucleotide triphosphate hydrolases"/>
    <property type="match status" value="2"/>
</dbReference>
<dbReference type="SMART" id="SM00490">
    <property type="entry name" value="HELICc"/>
    <property type="match status" value="1"/>
</dbReference>
<dbReference type="Gene3D" id="3.30.70.370">
    <property type="match status" value="1"/>
</dbReference>
<keyword evidence="4" id="KW-0547">Nucleotide-binding</keyword>
<keyword evidence="3" id="KW-0548">Nucleotidyltransferase</keyword>
<evidence type="ECO:0000256" key="1">
    <source>
        <dbReference type="ARBA" id="ARBA00012417"/>
    </source>
</evidence>
<feature type="compositionally biased region" description="Polar residues" evidence="8">
    <location>
        <begin position="1436"/>
        <end position="1450"/>
    </location>
</feature>
<dbReference type="PRINTS" id="PR00868">
    <property type="entry name" value="DNAPOLI"/>
</dbReference>
<dbReference type="PROSITE" id="PS51194">
    <property type="entry name" value="HELICASE_CTER"/>
    <property type="match status" value="1"/>
</dbReference>
<dbReference type="SUPFAM" id="SSF158702">
    <property type="entry name" value="Sec63 N-terminal domain-like"/>
    <property type="match status" value="1"/>
</dbReference>
<dbReference type="Gene3D" id="1.20.1060.10">
    <property type="entry name" value="Taq DNA Polymerase, Chain T, domain 4"/>
    <property type="match status" value="1"/>
</dbReference>
<dbReference type="Pfam" id="PF00476">
    <property type="entry name" value="DNA_pol_A"/>
    <property type="match status" value="1"/>
</dbReference>
<dbReference type="InterPro" id="IPR001650">
    <property type="entry name" value="Helicase_C-like"/>
</dbReference>
<dbReference type="EC" id="2.7.7.7" evidence="1"/>
<sequence>MQPRRGGLPQAASKRGRETISEKISAYSKEVLWEKSSSDGDEPASKRIAKTGGAGARLPLEVATRNAAASRGGSHAGSHGLGQLSLDTSPRTVKDQKAASAGATAAEAAHHRPAPAAKPQAASLQGPDGLHSPLQDAAVHTSGTEPQPAAHEPAERLPSESPPAAEPAHQLCMVPDTPVSDSLRDSAPDVQRWEAPHDTLDNVHASASLGSPVIRPNGISFGDEEPAEGALQSWAAARHPDLNQADDKAYARLPPAPGSADGRQQDSAPQLVLDLELSGTQSLCSEPQGAQSNFHIAAKATPDPTETAAEALAPSLPGAAVAPDDPLSGCLKQSGDRETPLVQCAQLAADLSTGDSSRRALAVRSALGAAQKGNQTPGPGSRPSLSPLLTRHIAFNSGGARTERRPSLLGAQPAGQQEGGQQHTLASPGLSQGFRKRDRFLTRTGSQPSADNAALQSPARPLSAPAAAEQGTGPQLAKPAAYQSGTRVMQHRQIRPASAQESLAAQRTQHQHISLKETYREPQHAASTYPVATGTGVSAGDPVAAIGQRTEVPAPANEDMAGSEDNYEAELEGFDDEDPALSEPLSQSLSSQRRLRSSLSYQATQLPTPAPASADKPSHKLAAYLPAILVDAYSEAGIMHDLYPWQAEALTQPGVLSGRNLVFTAPTSAGKSAVAEILMLRRLCEFKDKVCMLVLPFVSLCREKEKHMKKLLKPLHREVKGNYADRSTYGGIDLESDGVLVCTIEKANQTITGLLEEENMGHLSCIVVDELHMVGDQDRGYLLELMLTKLRYATAAVDENHGRGIQIVGMSATLSNAQDLAQWLSAQLYQTSFRPVELRKYVKVGRELRESTGQGLRVLEQAWEGKDPDHVALLCKETLELGKSVLIFCATKKGCSTTAKHVAALLGTIEERKLGGKDADKPEETSRAKYIQELDGIPDKNPVLVETFPCGVAIHHGDLAPEERVVVEEAFSSGALRVLVATSTLSAGVNLPAARVIIRNHFMMHDKHWLSRLEVRQMAGRAGRSGFDTTGEAILIVGSKYTRQADKISKLIEDGHDVVSSCLTGAKRGMKRAMLEVVASRAVATAQDVKRYIKCTLLATTTDFESEVAVSTHAASKWLVGQRMVAWDLEQQRWGPTTLGNAVMASSMDPDVALEYIQDLERSMEGLNIRTDLHLCYLITPYNEILCRDWQKCYDVIVRLQGSQHEVGKKVGLDCSWLVIHGSSHTSGYGVPKMSEKAWPKIRVARRFGAALVLQDIMQEASMEHIRERYGVERKDAEELQKKAGKMAGAMAAFCERMGHRDLALLISRFQSRAFAGVKQDIVALTEIQHIGASSARKLFNEGLRTAEVIAKTSADVIYNALSKGADPRRKAILRSQARNIRRSAQQHLKRQAQEQLGKVRLAKKLMAEAATQAPGATPAAITATTNASTPAKSTPALTSKSPPTSQLPSQKGMHLVEGGAALRQLAERWKQKPRWAFTVLHSPVEPGAKGLALPPLPGVLSPAEEAAGLDLELPVSAKHKISGIAVTWDAEHIFFIPACPETSAVLGSMLGMAGTEKLTYDWKPQLTALSGRACDAKGAALPGLACKLPVVDVRIAAWLIRPDSYETSDNPCPPLAGGRQRGVETLVRSRMGDGPEQSLKELARSSSSLAAAHTEALRACKHAGLIWHAYSHFRKALQTEGLMRALTEVEMPLVHVLQQMEAVGIAVDISIFEKHRAPLERRIRELTHEVRRLSGKPKLNLGSSKELGEVLFGVLKLPVPHCATKGASKNPSTNNEVLEELVHLHEVPRLMQEFRTLDKIHNDFVVYLDRRARRSSFGSPSTGPSLVRIRGHFCQTATATGRLSMEDPNLQTVPKPRLFDVKATQTQISAGGTTSKRREHEANIRDAFVAPEGRVLLSADYAQMELRLMAHLSGDESLCAVLADPDQDPFTQWAAQWLRVKPITAVTPEKRAQAKQMAYGLLYGMGKHALARNMGVPPDTAQQLSDSFRASIPDLDKWMRGLVEACRRDRFVTTIGGRRRYLLDIDSADSGRRAAAERQAINSAVQGSAADVCKAAMVVLHARASAMFADRPAACRLILQIHDELLLEVDREVLPEVCALVRECMEGAASLSVPMRVKLSIGPSWGQLEPYG</sequence>
<feature type="compositionally biased region" description="Low complexity" evidence="8">
    <location>
        <begin position="410"/>
        <end position="422"/>
    </location>
</feature>
<evidence type="ECO:0000256" key="5">
    <source>
        <dbReference type="ARBA" id="ARBA00022840"/>
    </source>
</evidence>
<dbReference type="InterPro" id="IPR014001">
    <property type="entry name" value="Helicase_ATP-bd"/>
</dbReference>
<dbReference type="Pfam" id="PF20470">
    <property type="entry name" value="HTH_61"/>
    <property type="match status" value="1"/>
</dbReference>
<keyword evidence="5" id="KW-0067">ATP-binding</keyword>
<evidence type="ECO:0000256" key="7">
    <source>
        <dbReference type="ARBA" id="ARBA00049244"/>
    </source>
</evidence>
<dbReference type="Pfam" id="PF00270">
    <property type="entry name" value="DEAD"/>
    <property type="match status" value="1"/>
</dbReference>
<dbReference type="CDD" id="cd18026">
    <property type="entry name" value="DEXHc_POLQ-like"/>
    <property type="match status" value="1"/>
</dbReference>
<feature type="region of interest" description="Disordered" evidence="8">
    <location>
        <begin position="1"/>
        <end position="20"/>
    </location>
</feature>
<dbReference type="InterPro" id="IPR048960">
    <property type="entry name" value="POLQ-like_helical"/>
</dbReference>
<feature type="region of interest" description="Disordered" evidence="8">
    <location>
        <begin position="368"/>
        <end position="388"/>
    </location>
</feature>
<dbReference type="InterPro" id="IPR036397">
    <property type="entry name" value="RNaseH_sf"/>
</dbReference>
<feature type="domain" description="Helicase ATP-binding" evidence="9">
    <location>
        <begin position="652"/>
        <end position="832"/>
    </location>
</feature>
<dbReference type="PROSITE" id="PS00447">
    <property type="entry name" value="DNA_POLYMERASE_A"/>
    <property type="match status" value="1"/>
</dbReference>
<evidence type="ECO:0000313" key="12">
    <source>
        <dbReference type="Proteomes" id="UP001497392"/>
    </source>
</evidence>
<dbReference type="Gene3D" id="1.10.3380.20">
    <property type="match status" value="1"/>
</dbReference>
<dbReference type="InterPro" id="IPR027417">
    <property type="entry name" value="P-loop_NTPase"/>
</dbReference>
<dbReference type="SMART" id="SM00482">
    <property type="entry name" value="POLAc"/>
    <property type="match status" value="1"/>
</dbReference>
<reference evidence="11 12" key="1">
    <citation type="submission" date="2024-06" db="EMBL/GenBank/DDBJ databases">
        <authorList>
            <person name="Kraege A."/>
            <person name="Thomma B."/>
        </authorList>
    </citation>
    <scope>NUCLEOTIDE SEQUENCE [LARGE SCALE GENOMIC DNA]</scope>
</reference>
<feature type="region of interest" description="Disordered" evidence="8">
    <location>
        <begin position="33"/>
        <end position="272"/>
    </location>
</feature>
<comment type="catalytic activity">
    <reaction evidence="7">
        <text>DNA(n) + a 2'-deoxyribonucleoside 5'-triphosphate = DNA(n+1) + diphosphate</text>
        <dbReference type="Rhea" id="RHEA:22508"/>
        <dbReference type="Rhea" id="RHEA-COMP:17339"/>
        <dbReference type="Rhea" id="RHEA-COMP:17340"/>
        <dbReference type="ChEBI" id="CHEBI:33019"/>
        <dbReference type="ChEBI" id="CHEBI:61560"/>
        <dbReference type="ChEBI" id="CHEBI:173112"/>
        <dbReference type="EC" id="2.7.7.7"/>
    </reaction>
</comment>
<dbReference type="SMART" id="SM00487">
    <property type="entry name" value="DEXDc"/>
    <property type="match status" value="1"/>
</dbReference>
<dbReference type="Gene3D" id="3.30.420.10">
    <property type="entry name" value="Ribonuclease H-like superfamily/Ribonuclease H"/>
    <property type="match status" value="1"/>
</dbReference>
<dbReference type="InterPro" id="IPR002298">
    <property type="entry name" value="DNA_polymerase_A"/>
</dbReference>